<dbReference type="EMBL" id="JACHLZ010000001">
    <property type="protein sequence ID" value="MBB5833064.1"/>
    <property type="molecule type" value="Genomic_DNA"/>
</dbReference>
<evidence type="ECO:0000256" key="1">
    <source>
        <dbReference type="ARBA" id="ARBA00008791"/>
    </source>
</evidence>
<accession>A0A841AJ62</accession>
<reference evidence="5 6" key="1">
    <citation type="submission" date="2020-08" db="EMBL/GenBank/DDBJ databases">
        <title>Sequencing the genomes of 1000 actinobacteria strains.</title>
        <authorList>
            <person name="Klenk H.-P."/>
        </authorList>
    </citation>
    <scope>NUCLEOTIDE SEQUENCE [LARGE SCALE GENOMIC DNA]</scope>
    <source>
        <strain evidence="5 6">DSM 28796</strain>
    </source>
</reference>
<evidence type="ECO:0000259" key="4">
    <source>
        <dbReference type="Pfam" id="PF00582"/>
    </source>
</evidence>
<organism evidence="5 6">
    <name type="scientific">Brachybacterium aquaticum</name>
    <dbReference type="NCBI Taxonomy" id="1432564"/>
    <lineage>
        <taxon>Bacteria</taxon>
        <taxon>Bacillati</taxon>
        <taxon>Actinomycetota</taxon>
        <taxon>Actinomycetes</taxon>
        <taxon>Micrococcales</taxon>
        <taxon>Dermabacteraceae</taxon>
        <taxon>Brachybacterium</taxon>
    </lineage>
</organism>
<dbReference type="AlphaFoldDB" id="A0A841AJ62"/>
<name>A0A841AJ62_9MICO</name>
<dbReference type="Gene3D" id="3.40.50.620">
    <property type="entry name" value="HUPs"/>
    <property type="match status" value="2"/>
</dbReference>
<sequence length="331" mass="34614">MSDNDTARSVPSADLGDRPLGVLVGYDGSDQAEQALVYAARAAQRAGSPLTVVTAYTVPTMDYAEAALTPVVPPEVARLNAARELLDQAREHLRGYSGQLDLRTEYGDAAGVLVGLSSQARLAVVGARGRGGFLGRLLGSVSSALPAHAHCPTVVVNRGYDVGEGADRFAPIEDDAPVIAGVDRSAHADLALAHAIEAAEGRGCPLHILMVMPPPDDWGGSYTAWLPDPAVLEQHRVTAERGLARVAEELSAAHPGLTITSEVIVADPAEELVKRSGGAQLTVLGTRGHGRLTSTLLGSVSRAVLQLAEGPVMVVPNLDPQRAHKDSQRPR</sequence>
<comment type="caution">
    <text evidence="5">The sequence shown here is derived from an EMBL/GenBank/DDBJ whole genome shotgun (WGS) entry which is preliminary data.</text>
</comment>
<evidence type="ECO:0000313" key="5">
    <source>
        <dbReference type="EMBL" id="MBB5833064.1"/>
    </source>
</evidence>
<dbReference type="GO" id="GO:0005524">
    <property type="term" value="F:ATP binding"/>
    <property type="evidence" value="ECO:0007669"/>
    <property type="project" value="UniProtKB-KW"/>
</dbReference>
<evidence type="ECO:0000256" key="3">
    <source>
        <dbReference type="ARBA" id="ARBA00022840"/>
    </source>
</evidence>
<dbReference type="SUPFAM" id="SSF52402">
    <property type="entry name" value="Adenine nucleotide alpha hydrolases-like"/>
    <property type="match status" value="2"/>
</dbReference>
<dbReference type="InterPro" id="IPR006015">
    <property type="entry name" value="Universal_stress_UspA"/>
</dbReference>
<comment type="similarity">
    <text evidence="1">Belongs to the universal stress protein A family.</text>
</comment>
<feature type="domain" description="UspA" evidence="4">
    <location>
        <begin position="22"/>
        <end position="156"/>
    </location>
</feature>
<protein>
    <submittedName>
        <fullName evidence="5">Nucleotide-binding universal stress UspA family protein</fullName>
    </submittedName>
</protein>
<dbReference type="Pfam" id="PF00582">
    <property type="entry name" value="Usp"/>
    <property type="match status" value="2"/>
</dbReference>
<dbReference type="PRINTS" id="PR01438">
    <property type="entry name" value="UNVRSLSTRESS"/>
</dbReference>
<evidence type="ECO:0000313" key="6">
    <source>
        <dbReference type="Proteomes" id="UP000588158"/>
    </source>
</evidence>
<keyword evidence="2" id="KW-0547">Nucleotide-binding</keyword>
<feature type="domain" description="UspA" evidence="4">
    <location>
        <begin position="178"/>
        <end position="316"/>
    </location>
</feature>
<gene>
    <name evidence="5" type="ORF">HNR70_002877</name>
</gene>
<evidence type="ECO:0000256" key="2">
    <source>
        <dbReference type="ARBA" id="ARBA00022741"/>
    </source>
</evidence>
<keyword evidence="3" id="KW-0067">ATP-binding</keyword>
<dbReference type="InterPro" id="IPR006016">
    <property type="entry name" value="UspA"/>
</dbReference>
<keyword evidence="6" id="KW-1185">Reference proteome</keyword>
<dbReference type="PANTHER" id="PTHR46268">
    <property type="entry name" value="STRESS RESPONSE PROTEIN NHAX"/>
    <property type="match status" value="1"/>
</dbReference>
<dbReference type="PANTHER" id="PTHR46268:SF27">
    <property type="entry name" value="UNIVERSAL STRESS PROTEIN RV2623"/>
    <property type="match status" value="1"/>
</dbReference>
<dbReference type="InterPro" id="IPR014729">
    <property type="entry name" value="Rossmann-like_a/b/a_fold"/>
</dbReference>
<dbReference type="RefSeq" id="WP_184326278.1">
    <property type="nucleotide sequence ID" value="NZ_JACHLZ010000001.1"/>
</dbReference>
<proteinExistence type="inferred from homology"/>
<dbReference type="Proteomes" id="UP000588158">
    <property type="component" value="Unassembled WGS sequence"/>
</dbReference>